<dbReference type="AlphaFoldDB" id="A0AAN8K6F6"/>
<gene>
    <name evidence="8" type="ORF">SNE40_002055</name>
</gene>
<dbReference type="EMBL" id="JAZGQO010000002">
    <property type="protein sequence ID" value="KAK6190122.1"/>
    <property type="molecule type" value="Genomic_DNA"/>
</dbReference>
<keyword evidence="9" id="KW-1185">Reference proteome</keyword>
<evidence type="ECO:0000256" key="5">
    <source>
        <dbReference type="SAM" id="Coils"/>
    </source>
</evidence>
<evidence type="ECO:0000256" key="3">
    <source>
        <dbReference type="ARBA" id="ARBA00023038"/>
    </source>
</evidence>
<dbReference type="GO" id="GO:0046872">
    <property type="term" value="F:metal ion binding"/>
    <property type="evidence" value="ECO:0007669"/>
    <property type="project" value="UniProtKB-KW"/>
</dbReference>
<evidence type="ECO:0000256" key="4">
    <source>
        <dbReference type="PROSITE-ProRule" id="PRU00125"/>
    </source>
</evidence>
<evidence type="ECO:0000313" key="8">
    <source>
        <dbReference type="EMBL" id="KAK6190122.1"/>
    </source>
</evidence>
<dbReference type="InterPro" id="IPR002931">
    <property type="entry name" value="Transglutaminase-like"/>
</dbReference>
<evidence type="ECO:0000259" key="7">
    <source>
        <dbReference type="PROSITE" id="PS50023"/>
    </source>
</evidence>
<organism evidence="8 9">
    <name type="scientific">Patella caerulea</name>
    <name type="common">Rayed Mediterranean limpet</name>
    <dbReference type="NCBI Taxonomy" id="87958"/>
    <lineage>
        <taxon>Eukaryota</taxon>
        <taxon>Metazoa</taxon>
        <taxon>Spiralia</taxon>
        <taxon>Lophotrochozoa</taxon>
        <taxon>Mollusca</taxon>
        <taxon>Gastropoda</taxon>
        <taxon>Patellogastropoda</taxon>
        <taxon>Patelloidea</taxon>
        <taxon>Patellidae</taxon>
        <taxon>Patella</taxon>
    </lineage>
</organism>
<name>A0AAN8K6F6_PATCE</name>
<accession>A0AAN8K6F6</accession>
<dbReference type="InterPro" id="IPR053041">
    <property type="entry name" value="Transglut-like_Superfamily_Mod"/>
</dbReference>
<evidence type="ECO:0000256" key="6">
    <source>
        <dbReference type="SAM" id="MobiDB-lite"/>
    </source>
</evidence>
<feature type="domain" description="LIM zinc-binding" evidence="7">
    <location>
        <begin position="25"/>
        <end position="87"/>
    </location>
</feature>
<dbReference type="PROSITE" id="PS00478">
    <property type="entry name" value="LIM_DOMAIN_1"/>
    <property type="match status" value="1"/>
</dbReference>
<proteinExistence type="predicted"/>
<dbReference type="PROSITE" id="PS50023">
    <property type="entry name" value="LIM_DOMAIN_2"/>
    <property type="match status" value="1"/>
</dbReference>
<dbReference type="PANTHER" id="PTHR47020:SF1">
    <property type="entry name" value="HILLARIN"/>
    <property type="match status" value="1"/>
</dbReference>
<comment type="caution">
    <text evidence="8">The sequence shown here is derived from an EMBL/GenBank/DDBJ whole genome shotgun (WGS) entry which is preliminary data.</text>
</comment>
<dbReference type="InterPro" id="IPR001781">
    <property type="entry name" value="Znf_LIM"/>
</dbReference>
<sequence>MDMLGDQMSSDGDSDAETKEPKQEDACYRCKKKVYPVERVNVGSLFHRRCFRCRSCGLQLTLKTFHWNQGNRTDIFCKNHAPKHVGKIDHDSVGIKSALNAPKRGANTSDQTRGSVYNPGWQYDANALEFNHHRELYLRGKQKTTSGTYKEFEKSGIFDAQTELEKVQKEEEDKLYEQIKEERERNIQRLEEELKVEKDKSVRELVSTIKRHSPQKGITGLEIETEKLEEHFKKKREENVRKLMDRLSVEQKNKVALMIQKHSQAMLMMIAERLMSLEERSSSDSDDKTSPVCDLSRPPPISPPEFRRSQLFKSPAEFEEVDNHVFQVVQKEYSAFTDLVKDLIVGCETDLEKARAIFRWITCKDLNKLDVCETVNPESPMGLLRGIKYGTETYHDLFKRLCSFAGLYCEVIQGYSKGAGYKPGLKMDGERFRNSWTAVSIDGSWCFVNSNWGARHVKGNNSADKENKNQFYYECDEFYFITNPEDHIYQHFPDDSRWQLLECPISLSEFISLPVVKSSFFNYGLKFTMHYECKQYSKNGLIVIQLRIPNILGFGYTLDPKDKGIEPSALEGRVMLCIIGHKAIFTVAPPKPGKYSFTIFAKDNWCSESLQSACAFELKCRERREKIKSPYPKVSFFGPTPSMSLYGLVPQTHIDPVMVYSHDDIVIQFELHQDVKLSHSLCYHGREKTDYDFQRYVFIKQRDFDSVCYQIRCPTMGKFVFSLFGARVTSPNDNNSPLECLFRYLIECRNVTKDKRPLPRACHRWCGADLLEPKYGDVGLEQAATFRVRVPAASDVAMLIGDAWFHFRELADSIWEGTVLTGKKPCIAKLYGKLNKETSRFSPLLEFQVK</sequence>
<dbReference type="Proteomes" id="UP001347796">
    <property type="component" value="Unassembled WGS sequence"/>
</dbReference>
<keyword evidence="1 4" id="KW-0479">Metal-binding</keyword>
<feature type="compositionally biased region" description="Basic and acidic residues" evidence="6">
    <location>
        <begin position="278"/>
        <end position="289"/>
    </location>
</feature>
<evidence type="ECO:0000313" key="9">
    <source>
        <dbReference type="Proteomes" id="UP001347796"/>
    </source>
</evidence>
<evidence type="ECO:0000256" key="1">
    <source>
        <dbReference type="ARBA" id="ARBA00022723"/>
    </source>
</evidence>
<keyword evidence="5" id="KW-0175">Coiled coil</keyword>
<feature type="region of interest" description="Disordered" evidence="6">
    <location>
        <begin position="1"/>
        <end position="20"/>
    </location>
</feature>
<dbReference type="Gene3D" id="2.10.110.10">
    <property type="entry name" value="Cysteine Rich Protein"/>
    <property type="match status" value="1"/>
</dbReference>
<dbReference type="SMART" id="SM00132">
    <property type="entry name" value="LIM"/>
    <property type="match status" value="1"/>
</dbReference>
<reference evidence="8 9" key="1">
    <citation type="submission" date="2024-01" db="EMBL/GenBank/DDBJ databases">
        <title>The genome of the rayed Mediterranean limpet Patella caerulea (Linnaeus, 1758).</title>
        <authorList>
            <person name="Anh-Thu Weber A."/>
            <person name="Halstead-Nussloch G."/>
        </authorList>
    </citation>
    <scope>NUCLEOTIDE SEQUENCE [LARGE SCALE GENOMIC DNA]</scope>
    <source>
        <strain evidence="8">AATW-2023a</strain>
        <tissue evidence="8">Whole specimen</tissue>
    </source>
</reference>
<dbReference type="Pfam" id="PF23265">
    <property type="entry name" value="Ig-like_KY"/>
    <property type="match status" value="2"/>
</dbReference>
<dbReference type="InterPro" id="IPR056564">
    <property type="entry name" value="Ig-like_KY"/>
</dbReference>
<feature type="coiled-coil region" evidence="5">
    <location>
        <begin position="173"/>
        <end position="238"/>
    </location>
</feature>
<dbReference type="Pfam" id="PF00412">
    <property type="entry name" value="LIM"/>
    <property type="match status" value="1"/>
</dbReference>
<protein>
    <recommendedName>
        <fullName evidence="7">LIM zinc-binding domain-containing protein</fullName>
    </recommendedName>
</protein>
<dbReference type="SMART" id="SM00460">
    <property type="entry name" value="TGc"/>
    <property type="match status" value="1"/>
</dbReference>
<dbReference type="PANTHER" id="PTHR47020">
    <property type="entry name" value="HILLARIN"/>
    <property type="match status" value="1"/>
</dbReference>
<keyword evidence="2 4" id="KW-0862">Zinc</keyword>
<keyword evidence="3 4" id="KW-0440">LIM domain</keyword>
<evidence type="ECO:0000256" key="2">
    <source>
        <dbReference type="ARBA" id="ARBA00022833"/>
    </source>
</evidence>
<feature type="region of interest" description="Disordered" evidence="6">
    <location>
        <begin position="278"/>
        <end position="306"/>
    </location>
</feature>